<dbReference type="KEGG" id="tvl:FAZ95_16385"/>
<feature type="signal peptide" evidence="1">
    <location>
        <begin position="1"/>
        <end position="21"/>
    </location>
</feature>
<protein>
    <recommendedName>
        <fullName evidence="4">Signal peptidase</fullName>
    </recommendedName>
</protein>
<dbReference type="AlphaFoldDB" id="A0A4P8IRE6"/>
<dbReference type="EMBL" id="CP040077">
    <property type="protein sequence ID" value="QCP50597.1"/>
    <property type="molecule type" value="Genomic_DNA"/>
</dbReference>
<evidence type="ECO:0008006" key="4">
    <source>
        <dbReference type="Google" id="ProtNLM"/>
    </source>
</evidence>
<evidence type="ECO:0000313" key="2">
    <source>
        <dbReference type="EMBL" id="QCP50597.1"/>
    </source>
</evidence>
<organism evidence="2 3">
    <name type="scientific">Trinickia violacea</name>
    <dbReference type="NCBI Taxonomy" id="2571746"/>
    <lineage>
        <taxon>Bacteria</taxon>
        <taxon>Pseudomonadati</taxon>
        <taxon>Pseudomonadota</taxon>
        <taxon>Betaproteobacteria</taxon>
        <taxon>Burkholderiales</taxon>
        <taxon>Burkholderiaceae</taxon>
        <taxon>Trinickia</taxon>
    </lineage>
</organism>
<name>A0A4P8IRE6_9BURK</name>
<proteinExistence type="predicted"/>
<dbReference type="RefSeq" id="WP_137333410.1">
    <property type="nucleotide sequence ID" value="NZ_CP040077.1"/>
</dbReference>
<feature type="chain" id="PRO_5020651078" description="Signal peptidase" evidence="1">
    <location>
        <begin position="22"/>
        <end position="144"/>
    </location>
</feature>
<keyword evidence="1" id="KW-0732">Signal</keyword>
<reference evidence="2 3" key="1">
    <citation type="submission" date="2019-05" db="EMBL/GenBank/DDBJ databases">
        <title>Burkholderia sp. DHOD12, isolated from subtropical forest soil.</title>
        <authorList>
            <person name="Gao Z.-H."/>
            <person name="Qiu L.-H."/>
        </authorList>
    </citation>
    <scope>NUCLEOTIDE SEQUENCE [LARGE SCALE GENOMIC DNA]</scope>
    <source>
        <strain evidence="2 3">DHOD12</strain>
    </source>
</reference>
<evidence type="ECO:0000313" key="3">
    <source>
        <dbReference type="Proteomes" id="UP000298656"/>
    </source>
</evidence>
<accession>A0A4P8IRE6</accession>
<keyword evidence="3" id="KW-1185">Reference proteome</keyword>
<gene>
    <name evidence="2" type="ORF">FAZ95_16385</name>
</gene>
<evidence type="ECO:0000256" key="1">
    <source>
        <dbReference type="SAM" id="SignalP"/>
    </source>
</evidence>
<dbReference type="OrthoDB" id="8161726at2"/>
<sequence length="144" mass="15062">MKLNSTIAACALALAAQAAMAGSVLHSFPLKPVLDTQPGGDDVALYFGSQTPPAVASQLGSDSESAHVPRKYGDDDQTSCNVALTQALRDLRSYARVHHANGVINIRTRFHETETASDTDYTCATSSGAAALKVTGDLVVIDTK</sequence>
<dbReference type="Proteomes" id="UP000298656">
    <property type="component" value="Chromosome 1"/>
</dbReference>